<feature type="region of interest" description="Disordered" evidence="2">
    <location>
        <begin position="147"/>
        <end position="175"/>
    </location>
</feature>
<proteinExistence type="predicted"/>
<keyword evidence="4" id="KW-1185">Reference proteome</keyword>
<dbReference type="RefSeq" id="XP_008094873.1">
    <property type="nucleotide sequence ID" value="XM_008096682.1"/>
</dbReference>
<evidence type="ECO:0000313" key="4">
    <source>
        <dbReference type="Proteomes" id="UP000008782"/>
    </source>
</evidence>
<keyword evidence="1" id="KW-0175">Coiled coil</keyword>
<feature type="coiled-coil region" evidence="1">
    <location>
        <begin position="67"/>
        <end position="138"/>
    </location>
</feature>
<accession>E3QJ15</accession>
<dbReference type="AlphaFoldDB" id="E3QJ15"/>
<reference evidence="4" key="1">
    <citation type="journal article" date="2012" name="Nat. Genet.">
        <title>Lifestyle transitions in plant pathogenic Colletotrichum fungi deciphered by genome and transcriptome analyses.</title>
        <authorList>
            <person name="O'Connell R.J."/>
            <person name="Thon M.R."/>
            <person name="Hacquard S."/>
            <person name="Amyotte S.G."/>
            <person name="Kleemann J."/>
            <person name="Torres M.F."/>
            <person name="Damm U."/>
            <person name="Buiate E.A."/>
            <person name="Epstein L."/>
            <person name="Alkan N."/>
            <person name="Altmueller J."/>
            <person name="Alvarado-Balderrama L."/>
            <person name="Bauser C.A."/>
            <person name="Becker C."/>
            <person name="Birren B.W."/>
            <person name="Chen Z."/>
            <person name="Choi J."/>
            <person name="Crouch J.A."/>
            <person name="Duvick J.P."/>
            <person name="Farman M.A."/>
            <person name="Gan P."/>
            <person name="Heiman D."/>
            <person name="Henrissat B."/>
            <person name="Howard R.J."/>
            <person name="Kabbage M."/>
            <person name="Koch C."/>
            <person name="Kracher B."/>
            <person name="Kubo Y."/>
            <person name="Law A.D."/>
            <person name="Lebrun M.-H."/>
            <person name="Lee Y.-H."/>
            <person name="Miyara I."/>
            <person name="Moore N."/>
            <person name="Neumann U."/>
            <person name="Nordstroem K."/>
            <person name="Panaccione D.G."/>
            <person name="Panstruga R."/>
            <person name="Place M."/>
            <person name="Proctor R.H."/>
            <person name="Prusky D."/>
            <person name="Rech G."/>
            <person name="Reinhardt R."/>
            <person name="Rollins J.A."/>
            <person name="Rounsley S."/>
            <person name="Schardl C.L."/>
            <person name="Schwartz D.C."/>
            <person name="Shenoy N."/>
            <person name="Shirasu K."/>
            <person name="Sikhakolli U.R."/>
            <person name="Stueber K."/>
            <person name="Sukno S.A."/>
            <person name="Sweigard J.A."/>
            <person name="Takano Y."/>
            <person name="Takahara H."/>
            <person name="Trail F."/>
            <person name="van der Does H.C."/>
            <person name="Voll L.M."/>
            <person name="Will I."/>
            <person name="Young S."/>
            <person name="Zeng Q."/>
            <person name="Zhang J."/>
            <person name="Zhou S."/>
            <person name="Dickman M.B."/>
            <person name="Schulze-Lefert P."/>
            <person name="Ver Loren van Themaat E."/>
            <person name="Ma L.-J."/>
            <person name="Vaillancourt L.J."/>
        </authorList>
    </citation>
    <scope>NUCLEOTIDE SEQUENCE [LARGE SCALE GENOMIC DNA]</scope>
    <source>
        <strain evidence="4">M1.001 / M2 / FGSC 10212</strain>
    </source>
</reference>
<protein>
    <submittedName>
        <fullName evidence="3">Uncharacterized protein</fullName>
    </submittedName>
</protein>
<dbReference type="EMBL" id="GG697351">
    <property type="protein sequence ID" value="EFQ30853.1"/>
    <property type="molecule type" value="Genomic_DNA"/>
</dbReference>
<gene>
    <name evidence="3" type="ORF">GLRG_05997</name>
</gene>
<dbReference type="GeneID" id="24411362"/>
<sequence>MNDPAVEKLKKQMDELLAEKAMREQQSMQEYIQKTTLEVAVQQTAEVVREVQGQAQLDIEIATVKAEIMAQEKAERSQREKKQIQDQTRLEVEREFALKLAQEKAMREELIETIREEFREKERRAMELEEIIQRIRHEAERKAYHVHSASSIGTPHPTARRPPPVSVFNMEPRAI</sequence>
<dbReference type="Proteomes" id="UP000008782">
    <property type="component" value="Unassembled WGS sequence"/>
</dbReference>
<name>E3QJ15_COLGM</name>
<evidence type="ECO:0000313" key="3">
    <source>
        <dbReference type="EMBL" id="EFQ30853.1"/>
    </source>
</evidence>
<evidence type="ECO:0000256" key="2">
    <source>
        <dbReference type="SAM" id="MobiDB-lite"/>
    </source>
</evidence>
<dbReference type="VEuPathDB" id="FungiDB:GLRG_05997"/>
<organism evidence="4">
    <name type="scientific">Colletotrichum graminicola (strain M1.001 / M2 / FGSC 10212)</name>
    <name type="common">Maize anthracnose fungus</name>
    <name type="synonym">Glomerella graminicola</name>
    <dbReference type="NCBI Taxonomy" id="645133"/>
    <lineage>
        <taxon>Eukaryota</taxon>
        <taxon>Fungi</taxon>
        <taxon>Dikarya</taxon>
        <taxon>Ascomycota</taxon>
        <taxon>Pezizomycotina</taxon>
        <taxon>Sordariomycetes</taxon>
        <taxon>Hypocreomycetidae</taxon>
        <taxon>Glomerellales</taxon>
        <taxon>Glomerellaceae</taxon>
        <taxon>Colletotrichum</taxon>
        <taxon>Colletotrichum graminicola species complex</taxon>
    </lineage>
</organism>
<dbReference type="HOGENOM" id="CLU_1532424_0_0_1"/>
<evidence type="ECO:0000256" key="1">
    <source>
        <dbReference type="SAM" id="Coils"/>
    </source>
</evidence>